<accession>A0ABX4EEU4</accession>
<gene>
    <name evidence="2" type="ORF">CIK91_13915</name>
</gene>
<sequence length="275" mass="31101">MNRYLVSLISLVWFSSASILAQSSSIMMTYYGTTIDAARVKTMDKLNAQVSHIFPQSAIVEAYTSEMVVRSLQKRGIKKNNVTEGITLLRSKKQPVVIVNAQLLDGVMTDKIHADIQATGFCADSVTYTRPLLYNSEDARWLGDILAKRILHDEDEEIVLVGHGSDDSANAMYALIDYVMQHEVDDCFHVGTIENYPDLNMILKILHKKKKHKVVLYPLLLIAGNHALQDIQGVWKNALEKEGYTVRIIQEGLLEIPEVQQRFIDKICSELHEKE</sequence>
<feature type="chain" id="PRO_5045382936" description="Sirohydrochlorin cobaltochelatase" evidence="1">
    <location>
        <begin position="22"/>
        <end position="275"/>
    </location>
</feature>
<dbReference type="PIRSF" id="PIRSF033579">
    <property type="entry name" value="Anaer_Co_chel"/>
    <property type="match status" value="1"/>
</dbReference>
<dbReference type="Gene3D" id="3.40.50.1400">
    <property type="match status" value="2"/>
</dbReference>
<dbReference type="InterPro" id="IPR010388">
    <property type="entry name" value="Anaerobic_Co-chelatase"/>
</dbReference>
<keyword evidence="1" id="KW-0732">Signal</keyword>
<evidence type="ECO:0000313" key="3">
    <source>
        <dbReference type="Proteomes" id="UP000216189"/>
    </source>
</evidence>
<organism evidence="2 3">
    <name type="scientific">Segatella bryantii</name>
    <name type="common">Prevotella bryantii</name>
    <dbReference type="NCBI Taxonomy" id="77095"/>
    <lineage>
        <taxon>Bacteria</taxon>
        <taxon>Pseudomonadati</taxon>
        <taxon>Bacteroidota</taxon>
        <taxon>Bacteroidia</taxon>
        <taxon>Bacteroidales</taxon>
        <taxon>Prevotellaceae</taxon>
        <taxon>Segatella</taxon>
    </lineage>
</organism>
<protein>
    <recommendedName>
        <fullName evidence="4">Sirohydrochlorin cobaltochelatase</fullName>
    </recommendedName>
</protein>
<dbReference type="SUPFAM" id="SSF53800">
    <property type="entry name" value="Chelatase"/>
    <property type="match status" value="1"/>
</dbReference>
<evidence type="ECO:0000256" key="1">
    <source>
        <dbReference type="SAM" id="SignalP"/>
    </source>
</evidence>
<name>A0ABX4EEU4_SEGBR</name>
<dbReference type="Pfam" id="PF06180">
    <property type="entry name" value="CbiK"/>
    <property type="match status" value="1"/>
</dbReference>
<dbReference type="EMBL" id="NPJF01000073">
    <property type="protein sequence ID" value="OYP53066.1"/>
    <property type="molecule type" value="Genomic_DNA"/>
</dbReference>
<keyword evidence="3" id="KW-1185">Reference proteome</keyword>
<dbReference type="RefSeq" id="WP_074614692.1">
    <property type="nucleotide sequence ID" value="NZ_CP091795.1"/>
</dbReference>
<evidence type="ECO:0008006" key="4">
    <source>
        <dbReference type="Google" id="ProtNLM"/>
    </source>
</evidence>
<feature type="signal peptide" evidence="1">
    <location>
        <begin position="1"/>
        <end position="21"/>
    </location>
</feature>
<comment type="caution">
    <text evidence="2">The sequence shown here is derived from an EMBL/GenBank/DDBJ whole genome shotgun (WGS) entry which is preliminary data.</text>
</comment>
<dbReference type="Proteomes" id="UP000216189">
    <property type="component" value="Unassembled WGS sequence"/>
</dbReference>
<evidence type="ECO:0000313" key="2">
    <source>
        <dbReference type="EMBL" id="OYP53066.1"/>
    </source>
</evidence>
<proteinExistence type="predicted"/>
<reference evidence="2 3" key="1">
    <citation type="submission" date="2017-08" db="EMBL/GenBank/DDBJ databases">
        <title>Comparative genomics of non-oral Prevotella species.</title>
        <authorList>
            <person name="Accetto T."/>
            <person name="Nograsek B."/>
            <person name="Avgustin G."/>
        </authorList>
    </citation>
    <scope>NUCLEOTIDE SEQUENCE [LARGE SCALE GENOMIC DNA]</scope>
    <source>
        <strain evidence="2 3">TC1-1</strain>
    </source>
</reference>